<reference evidence="2" key="1">
    <citation type="journal article" date="2019" name="Int. J. Syst. Evol. Microbiol.">
        <title>The Global Catalogue of Microorganisms (GCM) 10K type strain sequencing project: providing services to taxonomists for standard genome sequencing and annotation.</title>
        <authorList>
            <consortium name="The Broad Institute Genomics Platform"/>
            <consortium name="The Broad Institute Genome Sequencing Center for Infectious Disease"/>
            <person name="Wu L."/>
            <person name="Ma J."/>
        </authorList>
    </citation>
    <scope>NUCLEOTIDE SEQUENCE [LARGE SCALE GENOMIC DNA]</scope>
    <source>
        <strain evidence="2">JCM 31920</strain>
    </source>
</reference>
<keyword evidence="2" id="KW-1185">Reference proteome</keyword>
<organism evidence="1 2">
    <name type="scientific">Ravibacter arvi</name>
    <dbReference type="NCBI Taxonomy" id="2051041"/>
    <lineage>
        <taxon>Bacteria</taxon>
        <taxon>Pseudomonadati</taxon>
        <taxon>Bacteroidota</taxon>
        <taxon>Cytophagia</taxon>
        <taxon>Cytophagales</taxon>
        <taxon>Spirosomataceae</taxon>
        <taxon>Ravibacter</taxon>
    </lineage>
</organism>
<dbReference type="Proteomes" id="UP001501508">
    <property type="component" value="Unassembled WGS sequence"/>
</dbReference>
<evidence type="ECO:0000313" key="1">
    <source>
        <dbReference type="EMBL" id="GAA4439056.1"/>
    </source>
</evidence>
<comment type="caution">
    <text evidence="1">The sequence shown here is derived from an EMBL/GenBank/DDBJ whole genome shotgun (WGS) entry which is preliminary data.</text>
</comment>
<sequence>MIIYTSKGKFTFKNLLSISEINRWVNDNRYKQENGRNVKNELLWYVELLTVSLPYVE</sequence>
<evidence type="ECO:0000313" key="2">
    <source>
        <dbReference type="Proteomes" id="UP001501508"/>
    </source>
</evidence>
<proteinExistence type="predicted"/>
<gene>
    <name evidence="1" type="ORF">GCM10023091_20700</name>
</gene>
<protein>
    <submittedName>
        <fullName evidence="1">Uncharacterized protein</fullName>
    </submittedName>
</protein>
<accession>A0ABP8LYR4</accession>
<dbReference type="EMBL" id="BAABEY010000020">
    <property type="protein sequence ID" value="GAA4439056.1"/>
    <property type="molecule type" value="Genomic_DNA"/>
</dbReference>
<name>A0ABP8LYR4_9BACT</name>